<dbReference type="AlphaFoldDB" id="V4RBI1"/>
<accession>V4RBI1</accession>
<dbReference type="PATRIC" id="fig|631454.5.peg.3530"/>
<evidence type="ECO:0008006" key="3">
    <source>
        <dbReference type="Google" id="ProtNLM"/>
    </source>
</evidence>
<dbReference type="STRING" id="631454.N177_3569"/>
<gene>
    <name evidence="1" type="ORF">N177_3569</name>
</gene>
<proteinExistence type="predicted"/>
<reference evidence="1 2" key="1">
    <citation type="journal article" date="2014" name="Genome Announc.">
        <title>Draft Genome Sequence of Lutibaculum baratangense Strain AMV1T, Isolated from a Mud Volcano in Andamans, India.</title>
        <authorList>
            <person name="Singh A."/>
            <person name="Sreenivas A."/>
            <person name="Sathyanarayana Reddy G."/>
            <person name="Pinnaka A.K."/>
            <person name="Shivaji S."/>
        </authorList>
    </citation>
    <scope>NUCLEOTIDE SEQUENCE [LARGE SCALE GENOMIC DNA]</scope>
    <source>
        <strain evidence="1 2">AMV1</strain>
    </source>
</reference>
<evidence type="ECO:0000313" key="2">
    <source>
        <dbReference type="Proteomes" id="UP000017819"/>
    </source>
</evidence>
<dbReference type="eggNOG" id="ENOG502Z84S">
    <property type="taxonomic scope" value="Bacteria"/>
</dbReference>
<dbReference type="OrthoDB" id="127805at2"/>
<comment type="caution">
    <text evidence="1">The sequence shown here is derived from an EMBL/GenBank/DDBJ whole genome shotgun (WGS) entry which is preliminary data.</text>
</comment>
<dbReference type="RefSeq" id="WP_023433687.1">
    <property type="nucleotide sequence ID" value="NZ_AWXZ01000039.1"/>
</dbReference>
<evidence type="ECO:0000313" key="1">
    <source>
        <dbReference type="EMBL" id="ESR23501.1"/>
    </source>
</evidence>
<sequence length="335" mass="36955">MERLIITNGDVAAERLLDSGVGQGAVLLPWRDVLHEGPVPAGLSLEELSAVRGEFIAAHMGHDVLGVLHQFRERDAALRSHEDFDRIELWFEHDLYDQLQLLQVLDFFAVEDRIDGLFLMQSDQHLGRLEGPEFEEVFDLGVPVTADMLEEASAAWNGFASEAPVGLPAFAAETMGELVFLAPALQRFLCEFPAPDSGLGLTEERVLRALAAAGEEGIPVGELFRETQSSEEAEFLGDTSFFLRLDALQFVSVPLIEGLPFESVRCADGPETADYREFATAVVTLTEAGEGALEGEFDHALSNGISRWFGGTHMTPDNLWRWDREDERLIGPDEA</sequence>
<name>V4RBI1_9HYPH</name>
<keyword evidence="2" id="KW-1185">Reference proteome</keyword>
<organism evidence="1 2">
    <name type="scientific">Lutibaculum baratangense AMV1</name>
    <dbReference type="NCBI Taxonomy" id="631454"/>
    <lineage>
        <taxon>Bacteria</taxon>
        <taxon>Pseudomonadati</taxon>
        <taxon>Pseudomonadota</taxon>
        <taxon>Alphaproteobacteria</taxon>
        <taxon>Hyphomicrobiales</taxon>
        <taxon>Tepidamorphaceae</taxon>
        <taxon>Lutibaculum</taxon>
    </lineage>
</organism>
<dbReference type="Proteomes" id="UP000017819">
    <property type="component" value="Unassembled WGS sequence"/>
</dbReference>
<dbReference type="EMBL" id="AWXZ01000039">
    <property type="protein sequence ID" value="ESR23501.1"/>
    <property type="molecule type" value="Genomic_DNA"/>
</dbReference>
<protein>
    <recommendedName>
        <fullName evidence="3">DUF1835 domain-containing protein</fullName>
    </recommendedName>
</protein>